<evidence type="ECO:0000313" key="2">
    <source>
        <dbReference type="Proteomes" id="UP000809529"/>
    </source>
</evidence>
<reference evidence="1 2" key="1">
    <citation type="submission" date="2020-01" db="EMBL/GenBank/DDBJ databases">
        <title>Comparative genomics of meat spoilage bacteria.</title>
        <authorList>
            <person name="Hilgarth M."/>
            <person name="Vogel R.F."/>
        </authorList>
    </citation>
    <scope>NUCLEOTIDE SEQUENCE [LARGE SCALE GENOMIC DNA]</scope>
    <source>
        <strain evidence="1 2">TMW2.2077</strain>
    </source>
</reference>
<comment type="caution">
    <text evidence="1">The sequence shown here is derived from an EMBL/GenBank/DDBJ whole genome shotgun (WGS) entry which is preliminary data.</text>
</comment>
<evidence type="ECO:0000313" key="1">
    <source>
        <dbReference type="EMBL" id="MBM1197654.1"/>
    </source>
</evidence>
<keyword evidence="2" id="KW-1185">Reference proteome</keyword>
<sequence length="97" mass="10812">MTDTTTPLPLDRLSTSEAIQLAPAMAQLRALRLPEPFDYFAATYLVQLVQVSTDYDLGHFEGQGLGFAMGLHLAKVITEEECGQLRLVFKDAADRRR</sequence>
<name>A0ABS1ZMF3_9PSED</name>
<accession>A0ABS1ZMF3</accession>
<organism evidence="1 2">
    <name type="scientific">Pseudomonas weihenstephanensis</name>
    <dbReference type="NCBI Taxonomy" id="1608994"/>
    <lineage>
        <taxon>Bacteria</taxon>
        <taxon>Pseudomonadati</taxon>
        <taxon>Pseudomonadota</taxon>
        <taxon>Gammaproteobacteria</taxon>
        <taxon>Pseudomonadales</taxon>
        <taxon>Pseudomonadaceae</taxon>
        <taxon>Pseudomonas</taxon>
    </lineage>
</organism>
<dbReference type="EMBL" id="JAAEBW010000017">
    <property type="protein sequence ID" value="MBM1197654.1"/>
    <property type="molecule type" value="Genomic_DNA"/>
</dbReference>
<dbReference type="RefSeq" id="WP_203303814.1">
    <property type="nucleotide sequence ID" value="NZ_JAAEBW010000017.1"/>
</dbReference>
<dbReference type="Proteomes" id="UP000809529">
    <property type="component" value="Unassembled WGS sequence"/>
</dbReference>
<protein>
    <submittedName>
        <fullName evidence="1">Uncharacterized protein</fullName>
    </submittedName>
</protein>
<proteinExistence type="predicted"/>
<gene>
    <name evidence="1" type="ORF">GYN02_21050</name>
</gene>